<evidence type="ECO:0000259" key="5">
    <source>
        <dbReference type="PROSITE" id="PS50949"/>
    </source>
</evidence>
<keyword evidence="1" id="KW-0805">Transcription regulation</keyword>
<evidence type="ECO:0000256" key="1">
    <source>
        <dbReference type="ARBA" id="ARBA00023015"/>
    </source>
</evidence>
<evidence type="ECO:0000256" key="4">
    <source>
        <dbReference type="SAM" id="MobiDB-lite"/>
    </source>
</evidence>
<dbReference type="Pfam" id="PF07729">
    <property type="entry name" value="FCD"/>
    <property type="match status" value="1"/>
</dbReference>
<dbReference type="CDD" id="cd07377">
    <property type="entry name" value="WHTH_GntR"/>
    <property type="match status" value="1"/>
</dbReference>
<dbReference type="PANTHER" id="PTHR43537">
    <property type="entry name" value="TRANSCRIPTIONAL REGULATOR, GNTR FAMILY"/>
    <property type="match status" value="1"/>
</dbReference>
<feature type="region of interest" description="Disordered" evidence="4">
    <location>
        <begin position="1"/>
        <end position="26"/>
    </location>
</feature>
<dbReference type="PANTHER" id="PTHR43537:SF44">
    <property type="entry name" value="GNTR FAMILY REGULATORY PROTEIN"/>
    <property type="match status" value="1"/>
</dbReference>
<evidence type="ECO:0000256" key="2">
    <source>
        <dbReference type="ARBA" id="ARBA00023125"/>
    </source>
</evidence>
<organism evidence="6 7">
    <name type="scientific">Arthrobacter livingstonensis</name>
    <dbReference type="NCBI Taxonomy" id="670078"/>
    <lineage>
        <taxon>Bacteria</taxon>
        <taxon>Bacillati</taxon>
        <taxon>Actinomycetota</taxon>
        <taxon>Actinomycetes</taxon>
        <taxon>Micrococcales</taxon>
        <taxon>Micrococcaceae</taxon>
        <taxon>Arthrobacter</taxon>
    </lineage>
</organism>
<dbReference type="Gene3D" id="1.10.10.10">
    <property type="entry name" value="Winged helix-like DNA-binding domain superfamily/Winged helix DNA-binding domain"/>
    <property type="match status" value="1"/>
</dbReference>
<accession>A0A2V5L2E8</accession>
<dbReference type="SMART" id="SM00895">
    <property type="entry name" value="FCD"/>
    <property type="match status" value="1"/>
</dbReference>
<dbReference type="AlphaFoldDB" id="A0A2V5L2E8"/>
<evidence type="ECO:0000256" key="3">
    <source>
        <dbReference type="ARBA" id="ARBA00023163"/>
    </source>
</evidence>
<keyword evidence="3" id="KW-0804">Transcription</keyword>
<dbReference type="SMART" id="SM00345">
    <property type="entry name" value="HTH_GNTR"/>
    <property type="match status" value="1"/>
</dbReference>
<comment type="caution">
    <text evidence="6">The sequence shown here is derived from an EMBL/GenBank/DDBJ whole genome shotgun (WGS) entry which is preliminary data.</text>
</comment>
<name>A0A2V5L2E8_9MICC</name>
<evidence type="ECO:0000313" key="7">
    <source>
        <dbReference type="Proteomes" id="UP000247832"/>
    </source>
</evidence>
<dbReference type="OrthoDB" id="4164516at2"/>
<dbReference type="RefSeq" id="WP_110502455.1">
    <property type="nucleotide sequence ID" value="NZ_QJVD01000025.1"/>
</dbReference>
<dbReference type="Pfam" id="PF00392">
    <property type="entry name" value="GntR"/>
    <property type="match status" value="1"/>
</dbReference>
<dbReference type="SUPFAM" id="SSF46785">
    <property type="entry name" value="Winged helix' DNA-binding domain"/>
    <property type="match status" value="1"/>
</dbReference>
<dbReference type="InterPro" id="IPR036388">
    <property type="entry name" value="WH-like_DNA-bd_sf"/>
</dbReference>
<dbReference type="GO" id="GO:0003700">
    <property type="term" value="F:DNA-binding transcription factor activity"/>
    <property type="evidence" value="ECO:0007669"/>
    <property type="project" value="InterPro"/>
</dbReference>
<dbReference type="EMBL" id="QJVD01000025">
    <property type="protein sequence ID" value="PYI65395.1"/>
    <property type="molecule type" value="Genomic_DNA"/>
</dbReference>
<dbReference type="Proteomes" id="UP000247832">
    <property type="component" value="Unassembled WGS sequence"/>
</dbReference>
<proteinExistence type="predicted"/>
<dbReference type="InterPro" id="IPR000524">
    <property type="entry name" value="Tscrpt_reg_HTH_GntR"/>
</dbReference>
<dbReference type="InterPro" id="IPR011711">
    <property type="entry name" value="GntR_C"/>
</dbReference>
<dbReference type="InterPro" id="IPR008920">
    <property type="entry name" value="TF_FadR/GntR_C"/>
</dbReference>
<keyword evidence="7" id="KW-1185">Reference proteome</keyword>
<dbReference type="GO" id="GO:0003677">
    <property type="term" value="F:DNA binding"/>
    <property type="evidence" value="ECO:0007669"/>
    <property type="project" value="UniProtKB-KW"/>
</dbReference>
<dbReference type="PROSITE" id="PS50949">
    <property type="entry name" value="HTH_GNTR"/>
    <property type="match status" value="1"/>
</dbReference>
<feature type="domain" description="HTH gntR-type" evidence="5">
    <location>
        <begin position="32"/>
        <end position="99"/>
    </location>
</feature>
<dbReference type="Gene3D" id="1.20.120.530">
    <property type="entry name" value="GntR ligand-binding domain-like"/>
    <property type="match status" value="1"/>
</dbReference>
<keyword evidence="2" id="KW-0238">DNA-binding</keyword>
<gene>
    <name evidence="6" type="ORF">CVV68_18390</name>
</gene>
<protein>
    <submittedName>
        <fullName evidence="6">GntR family transcriptional regulator</fullName>
    </submittedName>
</protein>
<reference evidence="6 7" key="1">
    <citation type="submission" date="2018-05" db="EMBL/GenBank/DDBJ databases">
        <title>Genetic diversity of glacier-inhabiting Cryobacterium bacteria in China and description of Cryobacterium mengkeensis sp. nov. and Arthrobacter glacialis sp. nov.</title>
        <authorList>
            <person name="Liu Q."/>
            <person name="Xin Y.-H."/>
        </authorList>
    </citation>
    <scope>NUCLEOTIDE SEQUENCE [LARGE SCALE GENOMIC DNA]</scope>
    <source>
        <strain evidence="6 7">LI2</strain>
    </source>
</reference>
<sequence length="272" mass="29617">MTAPRTVEPPPPAPDHGSGAAGGVPSTGLPREYLHSALVDKLGLAVVTREFPPHAVLRIEELEARYGVSRSVIREVIRVLSSLGLVASRRRLGTVVQAASAWNLYDPHVIRWRLASNDRIDQLRSLGELRSAVEPQAAKLAAERASFADASELVSLSAKMWARGHDSNIAEFLKLDVLFHAKLLEASGNEMFAQLNSLVTEVLKGRIEHGLMPHSPNHEAMQFHVDVANAIQRRDGAAAHAAMTRIVEQSMDEMGVIWEEAHPPTAGRDPAP</sequence>
<dbReference type="InterPro" id="IPR036390">
    <property type="entry name" value="WH_DNA-bd_sf"/>
</dbReference>
<dbReference type="SUPFAM" id="SSF48008">
    <property type="entry name" value="GntR ligand-binding domain-like"/>
    <property type="match status" value="1"/>
</dbReference>
<evidence type="ECO:0000313" key="6">
    <source>
        <dbReference type="EMBL" id="PYI65395.1"/>
    </source>
</evidence>